<reference evidence="2" key="1">
    <citation type="submission" date="2020-05" db="EMBL/GenBank/DDBJ databases">
        <authorList>
            <person name="Chiriac C."/>
            <person name="Salcher M."/>
            <person name="Ghai R."/>
            <person name="Kavagutti S V."/>
        </authorList>
    </citation>
    <scope>NUCLEOTIDE SEQUENCE</scope>
</reference>
<sequence>MEITNGQFIEQEQWDVLSWEEKDINAKRHNRATHGIESCHLCNRTISDKALEKCWFVHMSVGLRLIAKGVTDLGSDSSQGYFPVGSDCAKKIPANFKSKVGDLI</sequence>
<protein>
    <submittedName>
        <fullName evidence="2">Uncharacterized protein</fullName>
    </submittedName>
</protein>
<dbReference type="EMBL" id="LR796845">
    <property type="protein sequence ID" value="CAB4169650.1"/>
    <property type="molecule type" value="Genomic_DNA"/>
</dbReference>
<evidence type="ECO:0000313" key="1">
    <source>
        <dbReference type="EMBL" id="CAB4144072.1"/>
    </source>
</evidence>
<dbReference type="EMBL" id="LR796438">
    <property type="protein sequence ID" value="CAB4144072.1"/>
    <property type="molecule type" value="Genomic_DNA"/>
</dbReference>
<evidence type="ECO:0000313" key="3">
    <source>
        <dbReference type="EMBL" id="CAB4196333.1"/>
    </source>
</evidence>
<dbReference type="EMBL" id="LR797240">
    <property type="protein sequence ID" value="CAB4196333.1"/>
    <property type="molecule type" value="Genomic_DNA"/>
</dbReference>
<gene>
    <name evidence="3" type="ORF">UFOVP1296_75</name>
    <name evidence="1" type="ORF">UFOVP471_18</name>
    <name evidence="2" type="ORF">UFOVP890_75</name>
</gene>
<proteinExistence type="predicted"/>
<name>A0A6J5PCL0_9CAUD</name>
<evidence type="ECO:0000313" key="2">
    <source>
        <dbReference type="EMBL" id="CAB4169650.1"/>
    </source>
</evidence>
<accession>A0A6J5PCL0</accession>
<organism evidence="2">
    <name type="scientific">uncultured Caudovirales phage</name>
    <dbReference type="NCBI Taxonomy" id="2100421"/>
    <lineage>
        <taxon>Viruses</taxon>
        <taxon>Duplodnaviria</taxon>
        <taxon>Heunggongvirae</taxon>
        <taxon>Uroviricota</taxon>
        <taxon>Caudoviricetes</taxon>
        <taxon>Peduoviridae</taxon>
        <taxon>Maltschvirus</taxon>
        <taxon>Maltschvirus maltsch</taxon>
    </lineage>
</organism>